<evidence type="ECO:0000256" key="1">
    <source>
        <dbReference type="SAM" id="Coils"/>
    </source>
</evidence>
<feature type="region of interest" description="Disordered" evidence="2">
    <location>
        <begin position="211"/>
        <end position="262"/>
    </location>
</feature>
<evidence type="ECO:0000313" key="3">
    <source>
        <dbReference type="EnsemblMetazoa" id="GMOY010770-PA"/>
    </source>
</evidence>
<organism evidence="3 4">
    <name type="scientific">Glossina morsitans morsitans</name>
    <name type="common">Savannah tsetse fly</name>
    <dbReference type="NCBI Taxonomy" id="37546"/>
    <lineage>
        <taxon>Eukaryota</taxon>
        <taxon>Metazoa</taxon>
        <taxon>Ecdysozoa</taxon>
        <taxon>Arthropoda</taxon>
        <taxon>Hexapoda</taxon>
        <taxon>Insecta</taxon>
        <taxon>Pterygota</taxon>
        <taxon>Neoptera</taxon>
        <taxon>Endopterygota</taxon>
        <taxon>Diptera</taxon>
        <taxon>Brachycera</taxon>
        <taxon>Muscomorpha</taxon>
        <taxon>Hippoboscoidea</taxon>
        <taxon>Glossinidae</taxon>
        <taxon>Glossina</taxon>
    </lineage>
</organism>
<dbReference type="Proteomes" id="UP000092444">
    <property type="component" value="Unassembled WGS sequence"/>
</dbReference>
<dbReference type="AlphaFoldDB" id="A0A1B0GBT9"/>
<keyword evidence="4" id="KW-1185">Reference proteome</keyword>
<dbReference type="EnsemblMetazoa" id="GMOY010770-RA">
    <property type="protein sequence ID" value="GMOY010770-PA"/>
    <property type="gene ID" value="GMOY010770"/>
</dbReference>
<evidence type="ECO:0000256" key="2">
    <source>
        <dbReference type="SAM" id="MobiDB-lite"/>
    </source>
</evidence>
<feature type="compositionally biased region" description="Polar residues" evidence="2">
    <location>
        <begin position="233"/>
        <end position="262"/>
    </location>
</feature>
<dbReference type="EMBL" id="CCAG010005888">
    <property type="status" value="NOT_ANNOTATED_CDS"/>
    <property type="molecule type" value="Genomic_DNA"/>
</dbReference>
<proteinExistence type="predicted"/>
<keyword evidence="1" id="KW-0175">Coiled coil</keyword>
<evidence type="ECO:0000313" key="4">
    <source>
        <dbReference type="Proteomes" id="UP000092444"/>
    </source>
</evidence>
<protein>
    <submittedName>
        <fullName evidence="3">Uncharacterized protein</fullName>
    </submittedName>
</protein>
<dbReference type="VEuPathDB" id="VectorBase:GMOY010770"/>
<feature type="coiled-coil region" evidence="1">
    <location>
        <begin position="115"/>
        <end position="142"/>
    </location>
</feature>
<sequence>MVDYIWYARELGLGWVNTMTGQIRDDKIVRVETDSGEEVNVVTDNEDEVGFVGFDAGKELVTQGDRVAGEEETTDVQDIIEVKEQLAGVPYIEDRVDVQSPSSVMDEMHTRGPSTSAQARLIERLQAENKELKRRRTNVVGNVLKPITNSVAAQHRPKPNKMQARVQGQGSHAKQNQNPNVQAAANNMSSKSHNMDHDFSNKATNAEGVLELSADKRDMARNSGKRGHKRFAANTTAPNMESNGPTISQTNANSTHITAKVQ</sequence>
<reference evidence="3" key="1">
    <citation type="submission" date="2020-05" db="UniProtKB">
        <authorList>
            <consortium name="EnsemblMetazoa"/>
        </authorList>
    </citation>
    <scope>IDENTIFICATION</scope>
    <source>
        <strain evidence="3">Yale</strain>
    </source>
</reference>
<name>A0A1B0GBT9_GLOMM</name>
<accession>A0A1B0GBT9</accession>
<feature type="region of interest" description="Disordered" evidence="2">
    <location>
        <begin position="149"/>
        <end position="177"/>
    </location>
</feature>